<proteinExistence type="predicted"/>
<dbReference type="eggNOG" id="ENOG5032ECQ">
    <property type="taxonomic scope" value="Bacteria"/>
</dbReference>
<gene>
    <name evidence="1" type="ORF">Mic7113_2739</name>
</gene>
<evidence type="ECO:0000313" key="1">
    <source>
        <dbReference type="EMBL" id="AFZ18523.1"/>
    </source>
</evidence>
<evidence type="ECO:0000313" key="2">
    <source>
        <dbReference type="Proteomes" id="UP000010471"/>
    </source>
</evidence>
<dbReference type="AlphaFoldDB" id="K9WE64"/>
<protein>
    <submittedName>
        <fullName evidence="1">Uncharacterized protein</fullName>
    </submittedName>
</protein>
<dbReference type="EMBL" id="CP003630">
    <property type="protein sequence ID" value="AFZ18523.1"/>
    <property type="molecule type" value="Genomic_DNA"/>
</dbReference>
<dbReference type="RefSeq" id="WP_015182672.1">
    <property type="nucleotide sequence ID" value="NC_019738.1"/>
</dbReference>
<dbReference type="Proteomes" id="UP000010471">
    <property type="component" value="Chromosome"/>
</dbReference>
<keyword evidence="2" id="KW-1185">Reference proteome</keyword>
<accession>K9WE64</accession>
<dbReference type="HOGENOM" id="CLU_193885_1_0_3"/>
<dbReference type="KEGG" id="mic:Mic7113_2739"/>
<sequence length="64" mass="7304">MFPFWNWNSTCCGGEPVSRKTNLERKLQFLKSMRGDMEIRLAGLNAAISTIEQQLNQEDTTPTV</sequence>
<name>K9WE64_9CYAN</name>
<organism evidence="1 2">
    <name type="scientific">Allocoleopsis franciscana PCC 7113</name>
    <dbReference type="NCBI Taxonomy" id="1173027"/>
    <lineage>
        <taxon>Bacteria</taxon>
        <taxon>Bacillati</taxon>
        <taxon>Cyanobacteriota</taxon>
        <taxon>Cyanophyceae</taxon>
        <taxon>Coleofasciculales</taxon>
        <taxon>Coleofasciculaceae</taxon>
        <taxon>Allocoleopsis</taxon>
        <taxon>Allocoleopsis franciscana</taxon>
    </lineage>
</organism>
<dbReference type="OrthoDB" id="488906at2"/>
<reference evidence="1 2" key="1">
    <citation type="submission" date="2012-06" db="EMBL/GenBank/DDBJ databases">
        <title>Finished chromosome of genome of Microcoleus sp. PCC 7113.</title>
        <authorList>
            <consortium name="US DOE Joint Genome Institute"/>
            <person name="Gugger M."/>
            <person name="Coursin T."/>
            <person name="Rippka R."/>
            <person name="Tandeau De Marsac N."/>
            <person name="Huntemann M."/>
            <person name="Wei C.-L."/>
            <person name="Han J."/>
            <person name="Detter J.C."/>
            <person name="Han C."/>
            <person name="Tapia R."/>
            <person name="Chen A."/>
            <person name="Kyrpides N."/>
            <person name="Mavromatis K."/>
            <person name="Markowitz V."/>
            <person name="Szeto E."/>
            <person name="Ivanova N."/>
            <person name="Pagani I."/>
            <person name="Pati A."/>
            <person name="Goodwin L."/>
            <person name="Nordberg H.P."/>
            <person name="Cantor M.N."/>
            <person name="Hua S.X."/>
            <person name="Woyke T."/>
            <person name="Kerfeld C.A."/>
        </authorList>
    </citation>
    <scope>NUCLEOTIDE SEQUENCE [LARGE SCALE GENOMIC DNA]</scope>
    <source>
        <strain evidence="1 2">PCC 7113</strain>
    </source>
</reference>